<proteinExistence type="predicted"/>
<dbReference type="AlphaFoldDB" id="A0A9P6M3K1"/>
<dbReference type="EMBL" id="JAAAHY010000388">
    <property type="protein sequence ID" value="KAF9964247.1"/>
    <property type="molecule type" value="Genomic_DNA"/>
</dbReference>
<evidence type="ECO:0000313" key="2">
    <source>
        <dbReference type="Proteomes" id="UP000738359"/>
    </source>
</evidence>
<accession>A0A9P6M3K1</accession>
<name>A0A9P6M3K1_MORAP</name>
<gene>
    <name evidence="1" type="ORF">BGZ70_006734</name>
</gene>
<sequence>QPRAIERRISRSPRGRCKTSVNADAKSCTDFVGRAIPSHVRLTNTTDTCRCASYTLLRKLKGFARELGMVAVP</sequence>
<reference evidence="1" key="1">
    <citation type="journal article" date="2020" name="Fungal Divers.">
        <title>Resolving the Mortierellaceae phylogeny through synthesis of multi-gene phylogenetics and phylogenomics.</title>
        <authorList>
            <person name="Vandepol N."/>
            <person name="Liber J."/>
            <person name="Desiro A."/>
            <person name="Na H."/>
            <person name="Kennedy M."/>
            <person name="Barry K."/>
            <person name="Grigoriev I.V."/>
            <person name="Miller A.N."/>
            <person name="O'Donnell K."/>
            <person name="Stajich J.E."/>
            <person name="Bonito G."/>
        </authorList>
    </citation>
    <scope>NUCLEOTIDE SEQUENCE</scope>
    <source>
        <strain evidence="1">CK1249</strain>
    </source>
</reference>
<feature type="non-terminal residue" evidence="1">
    <location>
        <position position="1"/>
    </location>
</feature>
<dbReference type="Proteomes" id="UP000738359">
    <property type="component" value="Unassembled WGS sequence"/>
</dbReference>
<organism evidence="1 2">
    <name type="scientific">Mortierella alpina</name>
    <name type="common">Oleaginous fungus</name>
    <name type="synonym">Mortierella renispora</name>
    <dbReference type="NCBI Taxonomy" id="64518"/>
    <lineage>
        <taxon>Eukaryota</taxon>
        <taxon>Fungi</taxon>
        <taxon>Fungi incertae sedis</taxon>
        <taxon>Mucoromycota</taxon>
        <taxon>Mortierellomycotina</taxon>
        <taxon>Mortierellomycetes</taxon>
        <taxon>Mortierellales</taxon>
        <taxon>Mortierellaceae</taxon>
        <taxon>Mortierella</taxon>
    </lineage>
</organism>
<protein>
    <submittedName>
        <fullName evidence="1">Uncharacterized protein</fullName>
    </submittedName>
</protein>
<evidence type="ECO:0000313" key="1">
    <source>
        <dbReference type="EMBL" id="KAF9964247.1"/>
    </source>
</evidence>
<comment type="caution">
    <text evidence="1">The sequence shown here is derived from an EMBL/GenBank/DDBJ whole genome shotgun (WGS) entry which is preliminary data.</text>
</comment>
<keyword evidence="2" id="KW-1185">Reference proteome</keyword>